<feature type="region of interest" description="Disordered" evidence="1">
    <location>
        <begin position="32"/>
        <end position="85"/>
    </location>
</feature>
<accession>A0ABN9Q552</accession>
<proteinExistence type="predicted"/>
<protein>
    <submittedName>
        <fullName evidence="2">Uncharacterized protein</fullName>
    </submittedName>
</protein>
<sequence length="262" mass="28156">QCCGPRQHLAIHTRPERMASLAGVSLPAVGEEFSRPRPAAAWPEKSSVAPAPKQPSAPKMTRGRPSAGRWLHHSVPRQPPGDPPAGRICRPLGLCPPEPPASLTFSRLPETKGLFTGISKLRPGIQFMSPELLPRIELTSDSAMSNHTNDSELTSDLFEDSPKSSKAGMIFHRTSGIASEERNAALPRITRPRGQPVLPEGTPPDLDDRTRSPCRAGPNQLGSELTGRPARPDARAARAQTDPFSAGRSLSARGSRRPCNSC</sequence>
<dbReference type="Proteomes" id="UP001189429">
    <property type="component" value="Unassembled WGS sequence"/>
</dbReference>
<gene>
    <name evidence="2" type="ORF">PCOR1329_LOCUS8873</name>
</gene>
<keyword evidence="3" id="KW-1185">Reference proteome</keyword>
<feature type="compositionally biased region" description="Polar residues" evidence="1">
    <location>
        <begin position="143"/>
        <end position="154"/>
    </location>
</feature>
<comment type="caution">
    <text evidence="2">The sequence shown here is derived from an EMBL/GenBank/DDBJ whole genome shotgun (WGS) entry which is preliminary data.</text>
</comment>
<feature type="non-terminal residue" evidence="2">
    <location>
        <position position="1"/>
    </location>
</feature>
<organism evidence="2 3">
    <name type="scientific">Prorocentrum cordatum</name>
    <dbReference type="NCBI Taxonomy" id="2364126"/>
    <lineage>
        <taxon>Eukaryota</taxon>
        <taxon>Sar</taxon>
        <taxon>Alveolata</taxon>
        <taxon>Dinophyceae</taxon>
        <taxon>Prorocentrales</taxon>
        <taxon>Prorocentraceae</taxon>
        <taxon>Prorocentrum</taxon>
    </lineage>
</organism>
<evidence type="ECO:0000256" key="1">
    <source>
        <dbReference type="SAM" id="MobiDB-lite"/>
    </source>
</evidence>
<feature type="region of interest" description="Disordered" evidence="1">
    <location>
        <begin position="143"/>
        <end position="262"/>
    </location>
</feature>
<reference evidence="2" key="1">
    <citation type="submission" date="2023-10" db="EMBL/GenBank/DDBJ databases">
        <authorList>
            <person name="Chen Y."/>
            <person name="Shah S."/>
            <person name="Dougan E. K."/>
            <person name="Thang M."/>
            <person name="Chan C."/>
        </authorList>
    </citation>
    <scope>NUCLEOTIDE SEQUENCE [LARGE SCALE GENOMIC DNA]</scope>
</reference>
<evidence type="ECO:0000313" key="2">
    <source>
        <dbReference type="EMBL" id="CAK0800831.1"/>
    </source>
</evidence>
<name>A0ABN9Q552_9DINO</name>
<dbReference type="EMBL" id="CAUYUJ010002448">
    <property type="protein sequence ID" value="CAK0800831.1"/>
    <property type="molecule type" value="Genomic_DNA"/>
</dbReference>
<evidence type="ECO:0000313" key="3">
    <source>
        <dbReference type="Proteomes" id="UP001189429"/>
    </source>
</evidence>